<keyword evidence="2" id="KW-1133">Transmembrane helix</keyword>
<feature type="region of interest" description="Disordered" evidence="1">
    <location>
        <begin position="472"/>
        <end position="495"/>
    </location>
</feature>
<sequence>MQFLQQLILSRNPLTMVEDPFLFKLPALKYLDLGTTQVPLTTVESILMMMLELEHLVEASIGNPEGAFMKVLLARKENTRAELTIEPERGYEDQTDLGASGPVNEQLDFNDESDVISALNYILPYFSEGNLEDVVSTLLPFIKLLFSNIQNGDNSLGPFQNDTKSLTLKSVPKANKLAYKNKANKLYFLENLVDAEIDEVRGKEKTAMLVPQSSRLDPKFKRRMFEKRWEPARAEEDSLAEIEKAERELHSMSRVPKGTGSMQKRHFKQVSGKSPWSRQSVQSPVENISKDRQLGAPPSAELQQLDLEQKPGESVGNSFPSEPLLPKEHGEAVSSFPERSLRGKAPTTRSLPEFIDRRKDLSYTIYILESANANVKKMKGSNPSLQPEERHRNLRKKKSHFQLIAKRPVASSAVRSLVNSPARGVFSSLGDLSYPERPFSELYAAPEPSTEKLLEENLAVTDVTKENTFKSTVPGETTLENKHPENSAADSNVSTSNLIPTVQETSKPQSDFTVGTDTPAHFTEVAYLSLMSPGEQFESHLNQQLRPLIPNNDVRRLISHVIRTLKMDCSETRVQLLMKLLSEQQDFKLSRADWDTDQWKTENYINESTEAQGEQKGLEPSQVTKVVPGYGYNNKVILAISVTVVVTVLIIIFCLIERLPPRDIVLVAVIYSHRTAKEGDEEKSSRCKKYYCKATETQDGFFWLRCPLWLRDMYRPLHDTRKKNMAQDLQDKESSGEEEIFNKDAPGEAKKEPTAAKSSAEESEIVEASE</sequence>
<dbReference type="PANTHER" id="PTHR23045:SF9">
    <property type="entry name" value="LEUCINE RICH REPEAT CONTAINING 37A-RELATED"/>
    <property type="match status" value="1"/>
</dbReference>
<evidence type="ECO:0000256" key="1">
    <source>
        <dbReference type="SAM" id="MobiDB-lite"/>
    </source>
</evidence>
<feature type="compositionally biased region" description="Acidic residues" evidence="1">
    <location>
        <begin position="761"/>
        <end position="770"/>
    </location>
</feature>
<keyword evidence="2" id="KW-0812">Transmembrane</keyword>
<evidence type="ECO:0000256" key="2">
    <source>
        <dbReference type="SAM" id="Phobius"/>
    </source>
</evidence>
<feature type="compositionally biased region" description="Basic and acidic residues" evidence="1">
    <location>
        <begin position="729"/>
        <end position="754"/>
    </location>
</feature>
<comment type="caution">
    <text evidence="4">The sequence shown here is derived from an EMBL/GenBank/DDBJ whole genome shotgun (WGS) entry which is preliminary data.</text>
</comment>
<evidence type="ECO:0000313" key="4">
    <source>
        <dbReference type="EMBL" id="GAB1296932.1"/>
    </source>
</evidence>
<name>A0ABQ0FCE7_APOSI</name>
<dbReference type="Pfam" id="PF14914">
    <property type="entry name" value="LRRC37AB_C"/>
    <property type="match status" value="1"/>
</dbReference>
<reference evidence="4 5" key="1">
    <citation type="submission" date="2024-08" db="EMBL/GenBank/DDBJ databases">
        <title>The draft genome of Apodemus speciosus.</title>
        <authorList>
            <person name="Nabeshima K."/>
            <person name="Suzuki S."/>
            <person name="Onuma M."/>
        </authorList>
    </citation>
    <scope>NUCLEOTIDE SEQUENCE [LARGE SCALE GENOMIC DNA]</scope>
    <source>
        <strain evidence="4">IB14-021</strain>
    </source>
</reference>
<protein>
    <submittedName>
        <fullName evidence="4">Leucine-rich repeat-containing 37A</fullName>
    </submittedName>
</protein>
<gene>
    <name evidence="4" type="ORF">APTSU1_001216700</name>
</gene>
<dbReference type="EMBL" id="BAAFST010000011">
    <property type="protein sequence ID" value="GAB1296932.1"/>
    <property type="molecule type" value="Genomic_DNA"/>
</dbReference>
<feature type="transmembrane region" description="Helical" evidence="2">
    <location>
        <begin position="636"/>
        <end position="656"/>
    </location>
</feature>
<dbReference type="InterPro" id="IPR029423">
    <property type="entry name" value="LRRC37AB_C"/>
</dbReference>
<feature type="compositionally biased region" description="Polar residues" evidence="1">
    <location>
        <begin position="271"/>
        <end position="286"/>
    </location>
</feature>
<feature type="region of interest" description="Disordered" evidence="1">
    <location>
        <begin position="246"/>
        <end position="295"/>
    </location>
</feature>
<keyword evidence="2" id="KW-0472">Membrane</keyword>
<feature type="region of interest" description="Disordered" evidence="1">
    <location>
        <begin position="724"/>
        <end position="770"/>
    </location>
</feature>
<evidence type="ECO:0000259" key="3">
    <source>
        <dbReference type="Pfam" id="PF14914"/>
    </source>
</evidence>
<evidence type="ECO:0000313" key="5">
    <source>
        <dbReference type="Proteomes" id="UP001623349"/>
    </source>
</evidence>
<organism evidence="4 5">
    <name type="scientific">Apodemus speciosus</name>
    <name type="common">Large Japanese field mouse</name>
    <dbReference type="NCBI Taxonomy" id="105296"/>
    <lineage>
        <taxon>Eukaryota</taxon>
        <taxon>Metazoa</taxon>
        <taxon>Chordata</taxon>
        <taxon>Craniata</taxon>
        <taxon>Vertebrata</taxon>
        <taxon>Euteleostomi</taxon>
        <taxon>Mammalia</taxon>
        <taxon>Eutheria</taxon>
        <taxon>Euarchontoglires</taxon>
        <taxon>Glires</taxon>
        <taxon>Rodentia</taxon>
        <taxon>Myomorpha</taxon>
        <taxon>Muroidea</taxon>
        <taxon>Muridae</taxon>
        <taxon>Murinae</taxon>
        <taxon>Apodemus</taxon>
    </lineage>
</organism>
<dbReference type="InterPro" id="IPR015753">
    <property type="entry name" value="LRRC37"/>
</dbReference>
<proteinExistence type="predicted"/>
<feature type="region of interest" description="Disordered" evidence="1">
    <location>
        <begin position="310"/>
        <end position="347"/>
    </location>
</feature>
<keyword evidence="5" id="KW-1185">Reference proteome</keyword>
<feature type="domain" description="LRRC37A/B like protein 1 C-terminal" evidence="3">
    <location>
        <begin position="532"/>
        <end position="657"/>
    </location>
</feature>
<dbReference type="Proteomes" id="UP001623349">
    <property type="component" value="Unassembled WGS sequence"/>
</dbReference>
<dbReference type="PANTHER" id="PTHR23045">
    <property type="entry name" value="LEUCINE-RICH REPEAT-CONTAINING PROTEIN 37A"/>
    <property type="match status" value="1"/>
</dbReference>
<accession>A0ABQ0FCE7</accession>